<dbReference type="InterPro" id="IPR011701">
    <property type="entry name" value="MFS"/>
</dbReference>
<dbReference type="InterPro" id="IPR036259">
    <property type="entry name" value="MFS_trans_sf"/>
</dbReference>
<protein>
    <recommendedName>
        <fullName evidence="8">Major facilitator superfamily (MFS) profile domain-containing protein</fullName>
    </recommendedName>
</protein>
<dbReference type="PANTHER" id="PTHR23505">
    <property type="entry name" value="SPINSTER"/>
    <property type="match status" value="1"/>
</dbReference>
<feature type="transmembrane region" description="Helical" evidence="7">
    <location>
        <begin position="128"/>
        <end position="152"/>
    </location>
</feature>
<evidence type="ECO:0000313" key="10">
    <source>
        <dbReference type="Proteomes" id="UP001154078"/>
    </source>
</evidence>
<keyword evidence="2" id="KW-0813">Transport</keyword>
<dbReference type="EMBL" id="OV121141">
    <property type="protein sequence ID" value="CAH0548853.1"/>
    <property type="molecule type" value="Genomic_DNA"/>
</dbReference>
<evidence type="ECO:0000256" key="1">
    <source>
        <dbReference type="ARBA" id="ARBA00004141"/>
    </source>
</evidence>
<dbReference type="InterPro" id="IPR020846">
    <property type="entry name" value="MFS_dom"/>
</dbReference>
<dbReference type="Gene3D" id="1.20.1250.20">
    <property type="entry name" value="MFS general substrate transporter like domains"/>
    <property type="match status" value="1"/>
</dbReference>
<dbReference type="InterPro" id="IPR044770">
    <property type="entry name" value="MFS_spinster-like"/>
</dbReference>
<gene>
    <name evidence="9" type="ORF">MELIAE_LOCUS2221</name>
</gene>
<dbReference type="AlphaFoldDB" id="A0A9P0FCQ5"/>
<keyword evidence="5 7" id="KW-0472">Membrane</keyword>
<feature type="transmembrane region" description="Helical" evidence="7">
    <location>
        <begin position="191"/>
        <end position="210"/>
    </location>
</feature>
<comment type="similarity">
    <text evidence="6">Belongs to the major facilitator superfamily. Spinster (TC 2.A.1.49) family.</text>
</comment>
<dbReference type="GO" id="GO:0016020">
    <property type="term" value="C:membrane"/>
    <property type="evidence" value="ECO:0007669"/>
    <property type="project" value="UniProtKB-SubCell"/>
</dbReference>
<evidence type="ECO:0000256" key="4">
    <source>
        <dbReference type="ARBA" id="ARBA00022989"/>
    </source>
</evidence>
<evidence type="ECO:0000256" key="3">
    <source>
        <dbReference type="ARBA" id="ARBA00022692"/>
    </source>
</evidence>
<keyword evidence="3 7" id="KW-0812">Transmembrane</keyword>
<feature type="transmembrane region" description="Helical" evidence="7">
    <location>
        <begin position="12"/>
        <end position="34"/>
    </location>
</feature>
<dbReference type="SUPFAM" id="SSF103473">
    <property type="entry name" value="MFS general substrate transporter"/>
    <property type="match status" value="1"/>
</dbReference>
<evidence type="ECO:0000259" key="8">
    <source>
        <dbReference type="PROSITE" id="PS50850"/>
    </source>
</evidence>
<evidence type="ECO:0000256" key="2">
    <source>
        <dbReference type="ARBA" id="ARBA00022448"/>
    </source>
</evidence>
<proteinExistence type="inferred from homology"/>
<reference evidence="9" key="1">
    <citation type="submission" date="2021-12" db="EMBL/GenBank/DDBJ databases">
        <authorList>
            <person name="King R."/>
        </authorList>
    </citation>
    <scope>NUCLEOTIDE SEQUENCE</scope>
</reference>
<sequence length="506" mass="55827">MTGIVEKLSFLYQWHALAVISIGYVLGELGHYLIGVTSKAIAIDLHFGDIACQLNNTNYHLSELPFPCRGANDSDTCLSYNINGTPYCEWNYNGLGLDYQILAGPSFIAVFTIVGVALGFAADKFNRVKMLSVCTLIFAIAIIVSGSVNEYWQLVLLRMIMAAGESGCNPLATGILSDIFSEDKRALVMSIFNWGIYGGYGIAFPVGRYIPPLDIWGTGWRITYYGAGVIALIMAFLTWFTLKEPERQSIGENATSDENAKKVTIWTVILEPRVIMLCLAASVRHCGGMCFAYNCDLYYQLYFPDYDLGWWLFAVTIVIGSIGVVVGGIVSDKFVAKMGIRSRVIILALSQIIATPLAFGSVFFKPTWAMITLGLSYFFAEMWFGILFAILVEIVPLKVRSTTVGIFLFVMNNIGGNLPILVEPVSKAIGYRESLYIFYVGAYLLSSFMFLGTVFLMEGPKKPEGQPQKELSGFDNTVFRGDDHTLPTITSLVQNGKKNSAESSRL</sequence>
<feature type="transmembrane region" description="Helical" evidence="7">
    <location>
        <begin position="308"/>
        <end position="330"/>
    </location>
</feature>
<evidence type="ECO:0000313" key="9">
    <source>
        <dbReference type="EMBL" id="CAH0548853.1"/>
    </source>
</evidence>
<accession>A0A9P0FCQ5</accession>
<dbReference type="GO" id="GO:0022857">
    <property type="term" value="F:transmembrane transporter activity"/>
    <property type="evidence" value="ECO:0007669"/>
    <property type="project" value="InterPro"/>
</dbReference>
<feature type="domain" description="Major facilitator superfamily (MFS) profile" evidence="8">
    <location>
        <begin position="16"/>
        <end position="464"/>
    </location>
</feature>
<dbReference type="CDD" id="cd17328">
    <property type="entry name" value="MFS_spinster_like"/>
    <property type="match status" value="1"/>
</dbReference>
<dbReference type="Proteomes" id="UP001154078">
    <property type="component" value="Chromosome 10"/>
</dbReference>
<evidence type="ECO:0000256" key="5">
    <source>
        <dbReference type="ARBA" id="ARBA00023136"/>
    </source>
</evidence>
<organism evidence="9 10">
    <name type="scientific">Brassicogethes aeneus</name>
    <name type="common">Rape pollen beetle</name>
    <name type="synonym">Meligethes aeneus</name>
    <dbReference type="NCBI Taxonomy" id="1431903"/>
    <lineage>
        <taxon>Eukaryota</taxon>
        <taxon>Metazoa</taxon>
        <taxon>Ecdysozoa</taxon>
        <taxon>Arthropoda</taxon>
        <taxon>Hexapoda</taxon>
        <taxon>Insecta</taxon>
        <taxon>Pterygota</taxon>
        <taxon>Neoptera</taxon>
        <taxon>Endopterygota</taxon>
        <taxon>Coleoptera</taxon>
        <taxon>Polyphaga</taxon>
        <taxon>Cucujiformia</taxon>
        <taxon>Nitidulidae</taxon>
        <taxon>Meligethinae</taxon>
        <taxon>Brassicogethes</taxon>
    </lineage>
</organism>
<evidence type="ECO:0000256" key="6">
    <source>
        <dbReference type="ARBA" id="ARBA00024338"/>
    </source>
</evidence>
<feature type="transmembrane region" description="Helical" evidence="7">
    <location>
        <begin position="101"/>
        <end position="122"/>
    </location>
</feature>
<feature type="transmembrane region" description="Helical" evidence="7">
    <location>
        <begin position="434"/>
        <end position="456"/>
    </location>
</feature>
<feature type="transmembrane region" description="Helical" evidence="7">
    <location>
        <begin position="222"/>
        <end position="242"/>
    </location>
</feature>
<dbReference type="PROSITE" id="PS50850">
    <property type="entry name" value="MFS"/>
    <property type="match status" value="1"/>
</dbReference>
<name>A0A9P0FCQ5_BRAAE</name>
<comment type="subcellular location">
    <subcellularLocation>
        <location evidence="1">Membrane</location>
        <topology evidence="1">Multi-pass membrane protein</topology>
    </subcellularLocation>
</comment>
<feature type="transmembrane region" description="Helical" evidence="7">
    <location>
        <begin position="404"/>
        <end position="422"/>
    </location>
</feature>
<feature type="transmembrane region" description="Helical" evidence="7">
    <location>
        <begin position="342"/>
        <end position="364"/>
    </location>
</feature>
<evidence type="ECO:0000256" key="7">
    <source>
        <dbReference type="SAM" id="Phobius"/>
    </source>
</evidence>
<dbReference type="Pfam" id="PF07690">
    <property type="entry name" value="MFS_1"/>
    <property type="match status" value="1"/>
</dbReference>
<dbReference type="PANTHER" id="PTHR23505:SF96">
    <property type="entry name" value="LP14756P"/>
    <property type="match status" value="1"/>
</dbReference>
<keyword evidence="10" id="KW-1185">Reference proteome</keyword>
<dbReference type="OrthoDB" id="3639251at2759"/>
<feature type="transmembrane region" description="Helical" evidence="7">
    <location>
        <begin position="370"/>
        <end position="392"/>
    </location>
</feature>
<keyword evidence="4 7" id="KW-1133">Transmembrane helix</keyword>